<evidence type="ECO:0000313" key="2">
    <source>
        <dbReference type="Proteomes" id="UP000314294"/>
    </source>
</evidence>
<evidence type="ECO:0000313" key="1">
    <source>
        <dbReference type="EMBL" id="TNN60386.1"/>
    </source>
</evidence>
<reference evidence="1 2" key="1">
    <citation type="submission" date="2019-03" db="EMBL/GenBank/DDBJ databases">
        <title>First draft genome of Liparis tanakae, snailfish: a comprehensive survey of snailfish specific genes.</title>
        <authorList>
            <person name="Kim W."/>
            <person name="Song I."/>
            <person name="Jeong J.-H."/>
            <person name="Kim D."/>
            <person name="Kim S."/>
            <person name="Ryu S."/>
            <person name="Song J.Y."/>
            <person name="Lee S.K."/>
        </authorList>
    </citation>
    <scope>NUCLEOTIDE SEQUENCE [LARGE SCALE GENOMIC DNA]</scope>
    <source>
        <tissue evidence="1">Muscle</tissue>
    </source>
</reference>
<protein>
    <submittedName>
        <fullName evidence="1">Uncharacterized protein</fullName>
    </submittedName>
</protein>
<comment type="caution">
    <text evidence="1">The sequence shown here is derived from an EMBL/GenBank/DDBJ whole genome shotgun (WGS) entry which is preliminary data.</text>
</comment>
<dbReference type="AlphaFoldDB" id="A0A4Z2H3K2"/>
<accession>A0A4Z2H3K2</accession>
<proteinExistence type="predicted"/>
<dbReference type="EMBL" id="SRLO01000334">
    <property type="protein sequence ID" value="TNN60386.1"/>
    <property type="molecule type" value="Genomic_DNA"/>
</dbReference>
<keyword evidence="2" id="KW-1185">Reference proteome</keyword>
<gene>
    <name evidence="1" type="ORF">EYF80_029375</name>
</gene>
<organism evidence="1 2">
    <name type="scientific">Liparis tanakae</name>
    <name type="common">Tanaka's snailfish</name>
    <dbReference type="NCBI Taxonomy" id="230148"/>
    <lineage>
        <taxon>Eukaryota</taxon>
        <taxon>Metazoa</taxon>
        <taxon>Chordata</taxon>
        <taxon>Craniata</taxon>
        <taxon>Vertebrata</taxon>
        <taxon>Euteleostomi</taxon>
        <taxon>Actinopterygii</taxon>
        <taxon>Neopterygii</taxon>
        <taxon>Teleostei</taxon>
        <taxon>Neoteleostei</taxon>
        <taxon>Acanthomorphata</taxon>
        <taxon>Eupercaria</taxon>
        <taxon>Perciformes</taxon>
        <taxon>Cottioidei</taxon>
        <taxon>Cottales</taxon>
        <taxon>Liparidae</taxon>
        <taxon>Liparis</taxon>
    </lineage>
</organism>
<name>A0A4Z2H3K2_9TELE</name>
<sequence>MCHDCAMQRLRIIPKTQLVELIKVLCHSSSELAVGSQGHWKAARTVRSLSGWVGRKLSPNIPSFPSSSSAPLTWDRSLRNSSICRGGKIAGGLLLYTGSLKYFKYDFKYLLYAPCFLGLCEEEPAWRETGGPGTTLAEKDPVGI</sequence>
<dbReference type="Proteomes" id="UP000314294">
    <property type="component" value="Unassembled WGS sequence"/>
</dbReference>